<dbReference type="AlphaFoldDB" id="A0AA38KK46"/>
<evidence type="ECO:0000256" key="4">
    <source>
        <dbReference type="ARBA" id="ARBA00022801"/>
    </source>
</evidence>
<dbReference type="InterPro" id="IPR012334">
    <property type="entry name" value="Pectin_lyas_fold"/>
</dbReference>
<dbReference type="SMART" id="SM00856">
    <property type="entry name" value="PMEI"/>
    <property type="match status" value="1"/>
</dbReference>
<dbReference type="InterPro" id="IPR011050">
    <property type="entry name" value="Pectin_lyase_fold/virulence"/>
</dbReference>
<comment type="similarity">
    <text evidence="2">In the N-terminal section; belongs to the PMEI family.</text>
</comment>
<gene>
    <name evidence="7" type="ORF">KI387_010875</name>
</gene>
<evidence type="ECO:0000256" key="1">
    <source>
        <dbReference type="ARBA" id="ARBA00005184"/>
    </source>
</evidence>
<accession>A0AA38KK46</accession>
<dbReference type="NCBIfam" id="TIGR01614">
    <property type="entry name" value="PME_inhib"/>
    <property type="match status" value="1"/>
</dbReference>
<evidence type="ECO:0000256" key="2">
    <source>
        <dbReference type="ARBA" id="ARBA00006027"/>
    </source>
</evidence>
<dbReference type="CDD" id="cd15798">
    <property type="entry name" value="PMEI-like_3"/>
    <property type="match status" value="1"/>
</dbReference>
<dbReference type="GO" id="GO:0004857">
    <property type="term" value="F:enzyme inhibitor activity"/>
    <property type="evidence" value="ECO:0007669"/>
    <property type="project" value="InterPro"/>
</dbReference>
<name>A0AA38KK46_TAXCH</name>
<evidence type="ECO:0000256" key="5">
    <source>
        <dbReference type="ARBA" id="ARBA00023085"/>
    </source>
</evidence>
<dbReference type="Gene3D" id="1.20.140.40">
    <property type="entry name" value="Invertase/pectin methylesterase inhibitor family protein"/>
    <property type="match status" value="1"/>
</dbReference>
<dbReference type="Pfam" id="PF04043">
    <property type="entry name" value="PMEI"/>
    <property type="match status" value="1"/>
</dbReference>
<dbReference type="InterPro" id="IPR035513">
    <property type="entry name" value="Invertase/methylesterase_inhib"/>
</dbReference>
<dbReference type="GO" id="GO:0042545">
    <property type="term" value="P:cell wall modification"/>
    <property type="evidence" value="ECO:0007669"/>
    <property type="project" value="InterPro"/>
</dbReference>
<dbReference type="InterPro" id="IPR006501">
    <property type="entry name" value="Pectinesterase_inhib_dom"/>
</dbReference>
<dbReference type="SUPFAM" id="SSF101148">
    <property type="entry name" value="Plant invertase/pectin methylesterase inhibitor"/>
    <property type="match status" value="1"/>
</dbReference>
<sequence>MFFLIFLMFVQIRSDRLNRNALENACSATLDPKFCVSTMASFDGSFAGASKDLGVIALNFTITEAKKVFEIISQIGGWAFSGRQLVAFRDCLQLFDITLDNLEKSLLNMNDSGNGESLAWRKAFDVQTWLSAAITNQGTCLEGFREASGGGQVTFSDSLRNVSRLLSNTLVLVKNISVVGTHKKRRLLSDLRDEEAENRDGFPSWMSAADRRRLLEDDDGSLADGVVIVSQNGNGNYASINEAINGAPNNSLVRYVIYVKEGVYSEYVEIPIYKTNIMMIGDGINVTVITGNRSVEDGLSTYSSATFAVVAEGFLARDITFENTAGPKKHQAVALRVVSDLSAFYRCSFKGYQDTLYVHSFRQFYRECDIYGTIDVIFGDATVVFQSCNILARKPMEGQNNILTAQGRSDPNEITGISIQNCTVTAAPDLDLVKSSFPTYLGRPWREFSRTVYIKSYIGDVIQPRGWVEWPGNLGLSTLYYGEYMNRGPASGTAERVRWPGYHVMNISDAQLFTVAGFIAGDLWLDAVPFNAGLD</sequence>
<dbReference type="Gene3D" id="2.160.20.10">
    <property type="entry name" value="Single-stranded right-handed beta-helix, Pectin lyase-like"/>
    <property type="match status" value="1"/>
</dbReference>
<evidence type="ECO:0000313" key="8">
    <source>
        <dbReference type="Proteomes" id="UP000824469"/>
    </source>
</evidence>
<organism evidence="7 8">
    <name type="scientific">Taxus chinensis</name>
    <name type="common">Chinese yew</name>
    <name type="synonym">Taxus wallichiana var. chinensis</name>
    <dbReference type="NCBI Taxonomy" id="29808"/>
    <lineage>
        <taxon>Eukaryota</taxon>
        <taxon>Viridiplantae</taxon>
        <taxon>Streptophyta</taxon>
        <taxon>Embryophyta</taxon>
        <taxon>Tracheophyta</taxon>
        <taxon>Spermatophyta</taxon>
        <taxon>Pinopsida</taxon>
        <taxon>Pinidae</taxon>
        <taxon>Conifers II</taxon>
        <taxon>Cupressales</taxon>
        <taxon>Taxaceae</taxon>
        <taxon>Taxus</taxon>
    </lineage>
</organism>
<dbReference type="GO" id="GO:0030599">
    <property type="term" value="F:pectinesterase activity"/>
    <property type="evidence" value="ECO:0007669"/>
    <property type="project" value="InterPro"/>
</dbReference>
<dbReference type="FunFam" id="2.160.20.10:FF:000001">
    <property type="entry name" value="Pectinesterase"/>
    <property type="match status" value="1"/>
</dbReference>
<reference evidence="7 8" key="1">
    <citation type="journal article" date="2021" name="Nat. Plants">
        <title>The Taxus genome provides insights into paclitaxel biosynthesis.</title>
        <authorList>
            <person name="Xiong X."/>
            <person name="Gou J."/>
            <person name="Liao Q."/>
            <person name="Li Y."/>
            <person name="Zhou Q."/>
            <person name="Bi G."/>
            <person name="Li C."/>
            <person name="Du R."/>
            <person name="Wang X."/>
            <person name="Sun T."/>
            <person name="Guo L."/>
            <person name="Liang H."/>
            <person name="Lu P."/>
            <person name="Wu Y."/>
            <person name="Zhang Z."/>
            <person name="Ro D.K."/>
            <person name="Shang Y."/>
            <person name="Huang S."/>
            <person name="Yan J."/>
        </authorList>
    </citation>
    <scope>NUCLEOTIDE SEQUENCE [LARGE SCALE GENOMIC DNA]</scope>
    <source>
        <strain evidence="7">Ta-2019</strain>
    </source>
</reference>
<dbReference type="Proteomes" id="UP000824469">
    <property type="component" value="Unassembled WGS sequence"/>
</dbReference>
<proteinExistence type="inferred from homology"/>
<keyword evidence="5" id="KW-0063">Aspartyl esterase</keyword>
<dbReference type="OMA" id="MADSSHK"/>
<dbReference type="EMBL" id="JAHRHJ020000008">
    <property type="protein sequence ID" value="KAH9306471.1"/>
    <property type="molecule type" value="Genomic_DNA"/>
</dbReference>
<evidence type="ECO:0000256" key="3">
    <source>
        <dbReference type="ARBA" id="ARBA00007786"/>
    </source>
</evidence>
<evidence type="ECO:0000259" key="6">
    <source>
        <dbReference type="SMART" id="SM00856"/>
    </source>
</evidence>
<dbReference type="PANTHER" id="PTHR31707">
    <property type="entry name" value="PECTINESTERASE"/>
    <property type="match status" value="1"/>
</dbReference>
<keyword evidence="8" id="KW-1185">Reference proteome</keyword>
<dbReference type="SUPFAM" id="SSF51126">
    <property type="entry name" value="Pectin lyase-like"/>
    <property type="match status" value="1"/>
</dbReference>
<comment type="pathway">
    <text evidence="1">Glycan metabolism; pectin degradation; 2-dehydro-3-deoxy-D-gluconate from pectin: step 1/5.</text>
</comment>
<keyword evidence="4" id="KW-0378">Hydrolase</keyword>
<feature type="domain" description="Pectinesterase inhibitor" evidence="6">
    <location>
        <begin position="17"/>
        <end position="172"/>
    </location>
</feature>
<dbReference type="Pfam" id="PF01095">
    <property type="entry name" value="Pectinesterase"/>
    <property type="match status" value="1"/>
</dbReference>
<comment type="caution">
    <text evidence="7">The sequence shown here is derived from an EMBL/GenBank/DDBJ whole genome shotgun (WGS) entry which is preliminary data.</text>
</comment>
<protein>
    <recommendedName>
        <fullName evidence="6">Pectinesterase inhibitor domain-containing protein</fullName>
    </recommendedName>
</protein>
<evidence type="ECO:0000313" key="7">
    <source>
        <dbReference type="EMBL" id="KAH9306471.1"/>
    </source>
</evidence>
<dbReference type="InterPro" id="IPR000070">
    <property type="entry name" value="Pectinesterase_cat"/>
</dbReference>
<comment type="similarity">
    <text evidence="3">In the C-terminal section; belongs to the pectinesterase family.</text>
</comment>